<keyword evidence="16" id="KW-1185">Reference proteome</keyword>
<keyword evidence="10 13" id="KW-0408">Iron</keyword>
<evidence type="ECO:0000256" key="4">
    <source>
        <dbReference type="ARBA" id="ARBA00022485"/>
    </source>
</evidence>
<dbReference type="PANTHER" id="PTHR22976">
    <property type="entry name" value="BIOTIN SYNTHASE"/>
    <property type="match status" value="1"/>
</dbReference>
<evidence type="ECO:0000256" key="1">
    <source>
        <dbReference type="ARBA" id="ARBA00004942"/>
    </source>
</evidence>
<organism evidence="15 16">
    <name type="scientific">Enterococcus lemanii</name>
    <dbReference type="NCBI Taxonomy" id="1159752"/>
    <lineage>
        <taxon>Bacteria</taxon>
        <taxon>Bacillati</taxon>
        <taxon>Bacillota</taxon>
        <taxon>Bacilli</taxon>
        <taxon>Lactobacillales</taxon>
        <taxon>Enterococcaceae</taxon>
        <taxon>Enterococcus</taxon>
    </lineage>
</organism>
<comment type="pathway">
    <text evidence="1 13">Cofactor biosynthesis; biotin biosynthesis; biotin from 7,8-diaminononanoate: step 2/2.</text>
</comment>
<dbReference type="Gene3D" id="3.20.20.70">
    <property type="entry name" value="Aldolase class I"/>
    <property type="match status" value="1"/>
</dbReference>
<accession>A0ABV9MV72</accession>
<dbReference type="InterPro" id="IPR024177">
    <property type="entry name" value="Biotin_synthase"/>
</dbReference>
<dbReference type="PANTHER" id="PTHR22976:SF2">
    <property type="entry name" value="BIOTIN SYNTHASE, MITOCHONDRIAL"/>
    <property type="match status" value="1"/>
</dbReference>
<dbReference type="InterPro" id="IPR007197">
    <property type="entry name" value="rSAM"/>
</dbReference>
<keyword evidence="5 13" id="KW-0808">Transferase</keyword>
<evidence type="ECO:0000256" key="2">
    <source>
        <dbReference type="ARBA" id="ARBA00010765"/>
    </source>
</evidence>
<dbReference type="SMART" id="SM00876">
    <property type="entry name" value="BATS"/>
    <property type="match status" value="1"/>
</dbReference>
<feature type="binding site" evidence="13">
    <location>
        <position position="262"/>
    </location>
    <ligand>
        <name>[2Fe-2S] cluster</name>
        <dbReference type="ChEBI" id="CHEBI:190135"/>
    </ligand>
</feature>
<evidence type="ECO:0000256" key="13">
    <source>
        <dbReference type="HAMAP-Rule" id="MF_01694"/>
    </source>
</evidence>
<feature type="binding site" evidence="13">
    <location>
        <position position="63"/>
    </location>
    <ligand>
        <name>[4Fe-4S] cluster</name>
        <dbReference type="ChEBI" id="CHEBI:49883"/>
        <note>4Fe-4S-S-AdoMet</note>
    </ligand>
</feature>
<feature type="binding site" evidence="13">
    <location>
        <position position="132"/>
    </location>
    <ligand>
        <name>[2Fe-2S] cluster</name>
        <dbReference type="ChEBI" id="CHEBI:190135"/>
    </ligand>
</feature>
<dbReference type="CDD" id="cd01335">
    <property type="entry name" value="Radical_SAM"/>
    <property type="match status" value="1"/>
</dbReference>
<sequence>MFENEEKEQIIAHCLTILGDNADWWHYYGEAIKVKQQATKNQIRLNSLLNAKSGLCKEDCGYCAQSQSSTAPIESYRLIPKAEIIRRALIAKKNQASTFCIATSGTKPSKKELLQLGEAVKEIKATLQMEICLSTGLLDEEQISYLKNVGVDRINHNLNTPKENYPIITTTHTYEDRVATLEHLNKEQMNICSGFICGMGETDEQLVALAFELDRLKPYSLPINFLLPIEGTKLAQQNELTPMKCLKILTMMRLLFPKTELRISAGREFLLGELQHLALLIVDSIFLGNYLTEQGATKEEDFNMLEALGLEIVGAPYD</sequence>
<feature type="binding site" evidence="13">
    <location>
        <position position="192"/>
    </location>
    <ligand>
        <name>[2Fe-2S] cluster</name>
        <dbReference type="ChEBI" id="CHEBI:190135"/>
    </ligand>
</feature>
<dbReference type="Pfam" id="PF04055">
    <property type="entry name" value="Radical_SAM"/>
    <property type="match status" value="1"/>
</dbReference>
<proteinExistence type="inferred from homology"/>
<evidence type="ECO:0000313" key="15">
    <source>
        <dbReference type="EMBL" id="MFC4718568.1"/>
    </source>
</evidence>
<dbReference type="Proteomes" id="UP001595969">
    <property type="component" value="Unassembled WGS sequence"/>
</dbReference>
<dbReference type="SUPFAM" id="SSF102114">
    <property type="entry name" value="Radical SAM enzymes"/>
    <property type="match status" value="1"/>
</dbReference>
<evidence type="ECO:0000256" key="7">
    <source>
        <dbReference type="ARBA" id="ARBA00022714"/>
    </source>
</evidence>
<dbReference type="InterPro" id="IPR058240">
    <property type="entry name" value="rSAM_sf"/>
</dbReference>
<reference evidence="16" key="1">
    <citation type="journal article" date="2019" name="Int. J. Syst. Evol. Microbiol.">
        <title>The Global Catalogue of Microorganisms (GCM) 10K type strain sequencing project: providing services to taxonomists for standard genome sequencing and annotation.</title>
        <authorList>
            <consortium name="The Broad Institute Genomics Platform"/>
            <consortium name="The Broad Institute Genome Sequencing Center for Infectious Disease"/>
            <person name="Wu L."/>
            <person name="Ma J."/>
        </authorList>
    </citation>
    <scope>NUCLEOTIDE SEQUENCE [LARGE SCALE GENOMIC DNA]</scope>
    <source>
        <strain evidence="16">CGMCC 1.19032</strain>
    </source>
</reference>
<comment type="subunit">
    <text evidence="13">Homodimer.</text>
</comment>
<dbReference type="NCBIfam" id="TIGR00433">
    <property type="entry name" value="bioB"/>
    <property type="match status" value="1"/>
</dbReference>
<keyword evidence="7 13" id="KW-0001">2Fe-2S</keyword>
<evidence type="ECO:0000313" key="16">
    <source>
        <dbReference type="Proteomes" id="UP001595969"/>
    </source>
</evidence>
<dbReference type="SFLD" id="SFLDG01060">
    <property type="entry name" value="BATS_domain_containing"/>
    <property type="match status" value="1"/>
</dbReference>
<evidence type="ECO:0000256" key="9">
    <source>
        <dbReference type="ARBA" id="ARBA00022756"/>
    </source>
</evidence>
<dbReference type="Pfam" id="PF06968">
    <property type="entry name" value="BATS"/>
    <property type="match status" value="1"/>
</dbReference>
<name>A0ABV9MV72_9ENTE</name>
<feature type="domain" description="Radical SAM core" evidence="14">
    <location>
        <begin position="41"/>
        <end position="267"/>
    </location>
</feature>
<comment type="caution">
    <text evidence="15">The sequence shown here is derived from an EMBL/GenBank/DDBJ whole genome shotgun (WGS) entry which is preliminary data.</text>
</comment>
<keyword evidence="4 13" id="KW-0004">4Fe-4S</keyword>
<dbReference type="SFLD" id="SFLDG01278">
    <property type="entry name" value="biotin_synthase_like"/>
    <property type="match status" value="1"/>
</dbReference>
<keyword evidence="8 13" id="KW-0479">Metal-binding</keyword>
<evidence type="ECO:0000256" key="12">
    <source>
        <dbReference type="ARBA" id="ARBA00051157"/>
    </source>
</evidence>
<dbReference type="PIRSF" id="PIRSF001619">
    <property type="entry name" value="Biotin_synth"/>
    <property type="match status" value="1"/>
</dbReference>
<feature type="binding site" evidence="13">
    <location>
        <position position="60"/>
    </location>
    <ligand>
        <name>[4Fe-4S] cluster</name>
        <dbReference type="ChEBI" id="CHEBI:49883"/>
        <note>4Fe-4S-S-AdoMet</note>
    </ligand>
</feature>
<dbReference type="InterPro" id="IPR002684">
    <property type="entry name" value="Biotin_synth/BioAB"/>
</dbReference>
<keyword evidence="9 13" id="KW-0093">Biotin biosynthesis</keyword>
<dbReference type="InterPro" id="IPR010722">
    <property type="entry name" value="BATS_dom"/>
</dbReference>
<dbReference type="SFLD" id="SFLDS00029">
    <property type="entry name" value="Radical_SAM"/>
    <property type="match status" value="1"/>
</dbReference>
<dbReference type="PROSITE" id="PS51918">
    <property type="entry name" value="RADICAL_SAM"/>
    <property type="match status" value="1"/>
</dbReference>
<evidence type="ECO:0000256" key="3">
    <source>
        <dbReference type="ARBA" id="ARBA00012236"/>
    </source>
</evidence>
<feature type="binding site" evidence="13">
    <location>
        <position position="56"/>
    </location>
    <ligand>
        <name>[4Fe-4S] cluster</name>
        <dbReference type="ChEBI" id="CHEBI:49883"/>
        <note>4Fe-4S-S-AdoMet</note>
    </ligand>
</feature>
<dbReference type="EMBL" id="JBHSGS010000011">
    <property type="protein sequence ID" value="MFC4718568.1"/>
    <property type="molecule type" value="Genomic_DNA"/>
</dbReference>
<keyword evidence="6 13" id="KW-0949">S-adenosyl-L-methionine</keyword>
<dbReference type="EC" id="2.8.1.6" evidence="3 13"/>
<protein>
    <recommendedName>
        <fullName evidence="3 13">Biotin synthase</fullName>
        <ecNumber evidence="3 13">2.8.1.6</ecNumber>
    </recommendedName>
</protein>
<comment type="cofactor">
    <cofactor evidence="13">
        <name>[2Fe-2S] cluster</name>
        <dbReference type="ChEBI" id="CHEBI:190135"/>
    </cofactor>
    <text evidence="13">Binds 1 [2Fe-2S] cluster. The cluster is coordinated with 3 cysteines and 1 arginine.</text>
</comment>
<evidence type="ECO:0000256" key="8">
    <source>
        <dbReference type="ARBA" id="ARBA00022723"/>
    </source>
</evidence>
<comment type="catalytic activity">
    <reaction evidence="12 13">
        <text>(4R,5S)-dethiobiotin + (sulfur carrier)-SH + 2 reduced [2Fe-2S]-[ferredoxin] + 2 S-adenosyl-L-methionine = (sulfur carrier)-H + biotin + 2 5'-deoxyadenosine + 2 L-methionine + 2 oxidized [2Fe-2S]-[ferredoxin]</text>
        <dbReference type="Rhea" id="RHEA:22060"/>
        <dbReference type="Rhea" id="RHEA-COMP:10000"/>
        <dbReference type="Rhea" id="RHEA-COMP:10001"/>
        <dbReference type="Rhea" id="RHEA-COMP:14737"/>
        <dbReference type="Rhea" id="RHEA-COMP:14739"/>
        <dbReference type="ChEBI" id="CHEBI:17319"/>
        <dbReference type="ChEBI" id="CHEBI:29917"/>
        <dbReference type="ChEBI" id="CHEBI:33737"/>
        <dbReference type="ChEBI" id="CHEBI:33738"/>
        <dbReference type="ChEBI" id="CHEBI:57586"/>
        <dbReference type="ChEBI" id="CHEBI:57844"/>
        <dbReference type="ChEBI" id="CHEBI:59789"/>
        <dbReference type="ChEBI" id="CHEBI:64428"/>
        <dbReference type="ChEBI" id="CHEBI:149473"/>
        <dbReference type="EC" id="2.8.1.6"/>
    </reaction>
</comment>
<comment type="similarity">
    <text evidence="2 13">Belongs to the radical SAM superfamily. Biotin synthase family.</text>
</comment>
<evidence type="ECO:0000256" key="6">
    <source>
        <dbReference type="ARBA" id="ARBA00022691"/>
    </source>
</evidence>
<dbReference type="RefSeq" id="WP_204653239.1">
    <property type="nucleotide sequence ID" value="NZ_JAFBFD010000007.1"/>
</dbReference>
<evidence type="ECO:0000256" key="10">
    <source>
        <dbReference type="ARBA" id="ARBA00023004"/>
    </source>
</evidence>
<comment type="function">
    <text evidence="13">Catalyzes the conversion of dethiobiotin (DTB) to biotin by the insertion of a sulfur atom into dethiobiotin via a radical-based mechanism.</text>
</comment>
<dbReference type="GO" id="GO:0004076">
    <property type="term" value="F:biotin synthase activity"/>
    <property type="evidence" value="ECO:0007669"/>
    <property type="project" value="UniProtKB-EC"/>
</dbReference>
<gene>
    <name evidence="13 15" type="primary">bioB</name>
    <name evidence="15" type="ORF">ACFO5I_02255</name>
</gene>
<evidence type="ECO:0000256" key="11">
    <source>
        <dbReference type="ARBA" id="ARBA00023014"/>
    </source>
</evidence>
<evidence type="ECO:0000256" key="5">
    <source>
        <dbReference type="ARBA" id="ARBA00022679"/>
    </source>
</evidence>
<dbReference type="SMART" id="SM00729">
    <property type="entry name" value="Elp3"/>
    <property type="match status" value="1"/>
</dbReference>
<dbReference type="InterPro" id="IPR006638">
    <property type="entry name" value="Elp3/MiaA/NifB-like_rSAM"/>
</dbReference>
<keyword evidence="11 13" id="KW-0411">Iron-sulfur</keyword>
<feature type="binding site" evidence="13">
    <location>
        <position position="100"/>
    </location>
    <ligand>
        <name>[2Fe-2S] cluster</name>
        <dbReference type="ChEBI" id="CHEBI:190135"/>
    </ligand>
</feature>
<dbReference type="InterPro" id="IPR013785">
    <property type="entry name" value="Aldolase_TIM"/>
</dbReference>
<dbReference type="HAMAP" id="MF_01694">
    <property type="entry name" value="BioB"/>
    <property type="match status" value="1"/>
</dbReference>
<evidence type="ECO:0000259" key="14">
    <source>
        <dbReference type="PROSITE" id="PS51918"/>
    </source>
</evidence>
<comment type="cofactor">
    <cofactor evidence="13">
        <name>[4Fe-4S] cluster</name>
        <dbReference type="ChEBI" id="CHEBI:49883"/>
    </cofactor>
    <text evidence="13">Binds 1 [4Fe-4S] cluster. The cluster is coordinated with 3 cysteines and an exchangeable S-adenosyl-L-methionine.</text>
</comment>